<accession>A0ACC2RXJ7</accession>
<proteinExistence type="predicted"/>
<dbReference type="Proteomes" id="UP001165960">
    <property type="component" value="Unassembled WGS sequence"/>
</dbReference>
<gene>
    <name evidence="1" type="ORF">DSO57_1011256</name>
</gene>
<protein>
    <submittedName>
        <fullName evidence="1">Uncharacterized protein</fullName>
    </submittedName>
</protein>
<sequence>MSFPALSAALTSCQGLGASNIPLPAPESSLTMPMMGTSNSHHKPTLRQTCSAPASTVPAAGQGYLTQAAGLPSPSSAQDQGQPDNLEGGSAQTIQEAY</sequence>
<reference evidence="1" key="1">
    <citation type="submission" date="2022-04" db="EMBL/GenBank/DDBJ databases">
        <title>Genome of the entomopathogenic fungus Entomophthora muscae.</title>
        <authorList>
            <person name="Elya C."/>
            <person name="Lovett B.R."/>
            <person name="Lee E."/>
            <person name="Macias A.M."/>
            <person name="Hajek A.E."/>
            <person name="De Bivort B.L."/>
            <person name="Kasson M.T."/>
            <person name="De Fine Licht H.H."/>
            <person name="Stajich J.E."/>
        </authorList>
    </citation>
    <scope>NUCLEOTIDE SEQUENCE</scope>
    <source>
        <strain evidence="1">Berkeley</strain>
    </source>
</reference>
<evidence type="ECO:0000313" key="2">
    <source>
        <dbReference type="Proteomes" id="UP001165960"/>
    </source>
</evidence>
<organism evidence="1 2">
    <name type="scientific">Entomophthora muscae</name>
    <dbReference type="NCBI Taxonomy" id="34485"/>
    <lineage>
        <taxon>Eukaryota</taxon>
        <taxon>Fungi</taxon>
        <taxon>Fungi incertae sedis</taxon>
        <taxon>Zoopagomycota</taxon>
        <taxon>Entomophthoromycotina</taxon>
        <taxon>Entomophthoromycetes</taxon>
        <taxon>Entomophthorales</taxon>
        <taxon>Entomophthoraceae</taxon>
        <taxon>Entomophthora</taxon>
    </lineage>
</organism>
<evidence type="ECO:0000313" key="1">
    <source>
        <dbReference type="EMBL" id="KAJ9054715.1"/>
    </source>
</evidence>
<keyword evidence="2" id="KW-1185">Reference proteome</keyword>
<dbReference type="EMBL" id="QTSX02006428">
    <property type="protein sequence ID" value="KAJ9054715.1"/>
    <property type="molecule type" value="Genomic_DNA"/>
</dbReference>
<name>A0ACC2RXJ7_9FUNG</name>
<comment type="caution">
    <text evidence="1">The sequence shown here is derived from an EMBL/GenBank/DDBJ whole genome shotgun (WGS) entry which is preliminary data.</text>
</comment>